<gene>
    <name evidence="4" type="ORF">BSZ32_06280</name>
</gene>
<protein>
    <recommendedName>
        <fullName evidence="3">Sialate O-acetylesterase domain-containing protein</fullName>
    </recommendedName>
</protein>
<dbReference type="SUPFAM" id="SSF52266">
    <property type="entry name" value="SGNH hydrolase"/>
    <property type="match status" value="1"/>
</dbReference>
<evidence type="ECO:0000313" key="4">
    <source>
        <dbReference type="EMBL" id="PQJ28147.1"/>
    </source>
</evidence>
<dbReference type="PANTHER" id="PTHR31988">
    <property type="entry name" value="ESTERASE, PUTATIVE (DUF303)-RELATED"/>
    <property type="match status" value="1"/>
</dbReference>
<dbReference type="GO" id="GO:0016788">
    <property type="term" value="F:hydrolase activity, acting on ester bonds"/>
    <property type="evidence" value="ECO:0007669"/>
    <property type="project" value="UniProtKB-ARBA"/>
</dbReference>
<dbReference type="AlphaFoldDB" id="A0A2S7U0W6"/>
<reference evidence="4 5" key="1">
    <citation type="submission" date="2016-12" db="EMBL/GenBank/DDBJ databases">
        <title>Study of bacterial adaptation to deep sea.</title>
        <authorList>
            <person name="Song J."/>
            <person name="Yoshizawa S."/>
            <person name="Kogure K."/>
        </authorList>
    </citation>
    <scope>NUCLEOTIDE SEQUENCE [LARGE SCALE GENOMIC DNA]</scope>
    <source>
        <strain evidence="4 5">SAORIC-165</strain>
    </source>
</reference>
<name>A0A2S7U0W6_9BACT</name>
<evidence type="ECO:0000259" key="3">
    <source>
        <dbReference type="Pfam" id="PF03629"/>
    </source>
</evidence>
<dbReference type="InterPro" id="IPR005181">
    <property type="entry name" value="SASA"/>
</dbReference>
<feature type="chain" id="PRO_5015690529" description="Sialate O-acetylesterase domain-containing protein" evidence="2">
    <location>
        <begin position="24"/>
        <end position="252"/>
    </location>
</feature>
<sequence length="252" mass="27647">MRLSQLFLAILSFALLSATNVSAESAYSGPKEKLHIYLLIGQSNMAGRAAFSEQDAGPLENCYLLNAKDSWEIAQNPLNRYSTIRKGLGMQKMNPGYTFAKTLLEEQSGISIGLVVNAKGGTKIEQWGKGTRFYKDALRRAKAAQETGVLKGILWHQGESNNGNPDGYLTKLQSLVENLRADLGSPELPFVAGQVINVPKINEQIAQLPGKVSNTAFVSSEGLKGQDRWHFNTESMKELGKRYATAILKLNK</sequence>
<proteinExistence type="predicted"/>
<dbReference type="EMBL" id="MQWA01000001">
    <property type="protein sequence ID" value="PQJ28147.1"/>
    <property type="molecule type" value="Genomic_DNA"/>
</dbReference>
<dbReference type="Proteomes" id="UP000239907">
    <property type="component" value="Unassembled WGS sequence"/>
</dbReference>
<evidence type="ECO:0000313" key="5">
    <source>
        <dbReference type="Proteomes" id="UP000239907"/>
    </source>
</evidence>
<organism evidence="4 5">
    <name type="scientific">Rubritalea profundi</name>
    <dbReference type="NCBI Taxonomy" id="1658618"/>
    <lineage>
        <taxon>Bacteria</taxon>
        <taxon>Pseudomonadati</taxon>
        <taxon>Verrucomicrobiota</taxon>
        <taxon>Verrucomicrobiia</taxon>
        <taxon>Verrucomicrobiales</taxon>
        <taxon>Rubritaleaceae</taxon>
        <taxon>Rubritalea</taxon>
    </lineage>
</organism>
<dbReference type="PANTHER" id="PTHR31988:SF19">
    <property type="entry name" value="9-O-ACETYL-N-ACETYLNEURAMINIC ACID DEACETYLASE-RELATED"/>
    <property type="match status" value="1"/>
</dbReference>
<evidence type="ECO:0000256" key="2">
    <source>
        <dbReference type="SAM" id="SignalP"/>
    </source>
</evidence>
<dbReference type="InterPro" id="IPR036514">
    <property type="entry name" value="SGNH_hydro_sf"/>
</dbReference>
<dbReference type="InterPro" id="IPR052940">
    <property type="entry name" value="Carb_Esterase_6"/>
</dbReference>
<dbReference type="Pfam" id="PF03629">
    <property type="entry name" value="SASA"/>
    <property type="match status" value="1"/>
</dbReference>
<comment type="caution">
    <text evidence="4">The sequence shown here is derived from an EMBL/GenBank/DDBJ whole genome shotgun (WGS) entry which is preliminary data.</text>
</comment>
<feature type="domain" description="Sialate O-acetylesterase" evidence="3">
    <location>
        <begin position="34"/>
        <end position="248"/>
    </location>
</feature>
<evidence type="ECO:0000256" key="1">
    <source>
        <dbReference type="ARBA" id="ARBA00022801"/>
    </source>
</evidence>
<accession>A0A2S7U0W6</accession>
<keyword evidence="5" id="KW-1185">Reference proteome</keyword>
<feature type="signal peptide" evidence="2">
    <location>
        <begin position="1"/>
        <end position="23"/>
    </location>
</feature>
<dbReference type="OrthoDB" id="9795554at2"/>
<dbReference type="Gene3D" id="3.40.50.1110">
    <property type="entry name" value="SGNH hydrolase"/>
    <property type="match status" value="1"/>
</dbReference>
<keyword evidence="1" id="KW-0378">Hydrolase</keyword>
<keyword evidence="2" id="KW-0732">Signal</keyword>